<dbReference type="Proteomes" id="UP001158045">
    <property type="component" value="Unassembled WGS sequence"/>
</dbReference>
<keyword evidence="2" id="KW-0472">Membrane</keyword>
<keyword evidence="2" id="KW-1133">Transmembrane helix</keyword>
<evidence type="ECO:0000256" key="1">
    <source>
        <dbReference type="SAM" id="MobiDB-lite"/>
    </source>
</evidence>
<gene>
    <name evidence="3" type="ORF">QE109_09905</name>
</gene>
<evidence type="ECO:0000313" key="4">
    <source>
        <dbReference type="Proteomes" id="UP001158045"/>
    </source>
</evidence>
<keyword evidence="4" id="KW-1185">Reference proteome</keyword>
<reference evidence="3 4" key="1">
    <citation type="submission" date="2023-04" db="EMBL/GenBank/DDBJ databases">
        <title>Fusibacter bizertensis strain WBS, isolated from littoral bottom sediments of the Arctic seas - biochemical and genomic analysis.</title>
        <authorList>
            <person name="Brioukhanov A.L."/>
        </authorList>
    </citation>
    <scope>NUCLEOTIDE SEQUENCE [LARGE SCALE GENOMIC DNA]</scope>
    <source>
        <strain evidence="3 4">WBS</strain>
    </source>
</reference>
<proteinExistence type="predicted"/>
<feature type="region of interest" description="Disordered" evidence="1">
    <location>
        <begin position="43"/>
        <end position="71"/>
    </location>
</feature>
<evidence type="ECO:0000313" key="3">
    <source>
        <dbReference type="EMBL" id="MDH8678460.1"/>
    </source>
</evidence>
<keyword evidence="2" id="KW-0812">Transmembrane</keyword>
<sequence length="71" mass="8526">MSVLEWFFIGVIILFFMGIMFFSLSDLKKDLIYYKKKQKNVKHMNQYQKQKKISNNTSKNISKPHKHKNGD</sequence>
<organism evidence="3 4">
    <name type="scientific">Fusibacter bizertensis</name>
    <dbReference type="NCBI Taxonomy" id="1488331"/>
    <lineage>
        <taxon>Bacteria</taxon>
        <taxon>Bacillati</taxon>
        <taxon>Bacillota</taxon>
        <taxon>Clostridia</taxon>
        <taxon>Eubacteriales</taxon>
        <taxon>Eubacteriales Family XII. Incertae Sedis</taxon>
        <taxon>Fusibacter</taxon>
    </lineage>
</organism>
<comment type="caution">
    <text evidence="3">The sequence shown here is derived from an EMBL/GenBank/DDBJ whole genome shotgun (WGS) entry which is preliminary data.</text>
</comment>
<protein>
    <submittedName>
        <fullName evidence="3">Uncharacterized protein</fullName>
    </submittedName>
</protein>
<dbReference type="EMBL" id="JARYZI010000006">
    <property type="protein sequence ID" value="MDH8678460.1"/>
    <property type="molecule type" value="Genomic_DNA"/>
</dbReference>
<evidence type="ECO:0000256" key="2">
    <source>
        <dbReference type="SAM" id="Phobius"/>
    </source>
</evidence>
<name>A0ABT6NDL6_9FIRM</name>
<feature type="compositionally biased region" description="Basic residues" evidence="1">
    <location>
        <begin position="62"/>
        <end position="71"/>
    </location>
</feature>
<dbReference type="RefSeq" id="WP_281094309.1">
    <property type="nucleotide sequence ID" value="NZ_JARYZI010000006.1"/>
</dbReference>
<feature type="transmembrane region" description="Helical" evidence="2">
    <location>
        <begin position="6"/>
        <end position="27"/>
    </location>
</feature>
<accession>A0ABT6NDL6</accession>
<feature type="compositionally biased region" description="Polar residues" evidence="1">
    <location>
        <begin position="43"/>
        <end position="61"/>
    </location>
</feature>